<dbReference type="Proteomes" id="UP000887578">
    <property type="component" value="Unplaced"/>
</dbReference>
<accession>A0A914RAI5</accession>
<dbReference type="AlphaFoldDB" id="A0A914RAI5"/>
<feature type="compositionally biased region" description="Low complexity" evidence="1">
    <location>
        <begin position="20"/>
        <end position="64"/>
    </location>
</feature>
<dbReference type="WBParaSite" id="PDA_v2.g8639.t1">
    <property type="protein sequence ID" value="PDA_v2.g8639.t1"/>
    <property type="gene ID" value="PDA_v2.g8639"/>
</dbReference>
<protein>
    <submittedName>
        <fullName evidence="4">VWFA domain-containing protein</fullName>
    </submittedName>
</protein>
<evidence type="ECO:0000313" key="3">
    <source>
        <dbReference type="Proteomes" id="UP000887578"/>
    </source>
</evidence>
<dbReference type="Pfam" id="PF00092">
    <property type="entry name" value="VWA"/>
    <property type="match status" value="1"/>
</dbReference>
<name>A0A914RAI5_9BILA</name>
<dbReference type="InterPro" id="IPR002035">
    <property type="entry name" value="VWF_A"/>
</dbReference>
<proteinExistence type="predicted"/>
<dbReference type="InterPro" id="IPR036465">
    <property type="entry name" value="vWFA_dom_sf"/>
</dbReference>
<feature type="region of interest" description="Disordered" evidence="1">
    <location>
        <begin position="20"/>
        <end position="88"/>
    </location>
</feature>
<feature type="compositionally biased region" description="Low complexity" evidence="1">
    <location>
        <begin position="71"/>
        <end position="87"/>
    </location>
</feature>
<dbReference type="PROSITE" id="PS50234">
    <property type="entry name" value="VWFA"/>
    <property type="match status" value="1"/>
</dbReference>
<keyword evidence="3" id="KW-1185">Reference proteome</keyword>
<evidence type="ECO:0000256" key="1">
    <source>
        <dbReference type="SAM" id="MobiDB-lite"/>
    </source>
</evidence>
<dbReference type="SUPFAM" id="SSF53300">
    <property type="entry name" value="vWA-like"/>
    <property type="match status" value="1"/>
</dbReference>
<sequence length="277" mass="28086">MLGVGIHKYNQNVDAAAVVPATPSTTPPSNGGTGSTTTGSTTTGTAAPPTGTAAPPTGTEAPPTGTGGPPTGSEAPPTGSPGPAGAPDVLIMIDTSHEIGPTNFNQIIDYIATAIAPKLPLGGSASSFLDRAGDQTNVGIVGFSDASVNIMTYYEINDLASVQDALSHLTLSYSKTNPSKALTVMNKFGFTKVDNTNVMMVLASGTQADIDAAADALSQFQSAIQNFTFVALGKAGALNLSNFSNSDNVQIFMSENYVLTPEETNDLINGLNPTGAT</sequence>
<feature type="domain" description="VWFA" evidence="2">
    <location>
        <begin position="88"/>
        <end position="274"/>
    </location>
</feature>
<organism evidence="3 4">
    <name type="scientific">Panagrolaimus davidi</name>
    <dbReference type="NCBI Taxonomy" id="227884"/>
    <lineage>
        <taxon>Eukaryota</taxon>
        <taxon>Metazoa</taxon>
        <taxon>Ecdysozoa</taxon>
        <taxon>Nematoda</taxon>
        <taxon>Chromadorea</taxon>
        <taxon>Rhabditida</taxon>
        <taxon>Tylenchina</taxon>
        <taxon>Panagrolaimomorpha</taxon>
        <taxon>Panagrolaimoidea</taxon>
        <taxon>Panagrolaimidae</taxon>
        <taxon>Panagrolaimus</taxon>
    </lineage>
</organism>
<reference evidence="4" key="1">
    <citation type="submission" date="2022-11" db="UniProtKB">
        <authorList>
            <consortium name="WormBaseParasite"/>
        </authorList>
    </citation>
    <scope>IDENTIFICATION</scope>
</reference>
<evidence type="ECO:0000259" key="2">
    <source>
        <dbReference type="PROSITE" id="PS50234"/>
    </source>
</evidence>
<evidence type="ECO:0000313" key="4">
    <source>
        <dbReference type="WBParaSite" id="PDA_v2.g8639.t1"/>
    </source>
</evidence>
<dbReference type="Gene3D" id="3.40.50.410">
    <property type="entry name" value="von Willebrand factor, type A domain"/>
    <property type="match status" value="1"/>
</dbReference>